<dbReference type="Proteomes" id="UP000623301">
    <property type="component" value="Unassembled WGS sequence"/>
</dbReference>
<gene>
    <name evidence="1" type="ORF">JBL43_02620</name>
</gene>
<evidence type="ECO:0008006" key="3">
    <source>
        <dbReference type="Google" id="ProtNLM"/>
    </source>
</evidence>
<protein>
    <recommendedName>
        <fullName evidence="3">XRE family transcriptional regulator</fullName>
    </recommendedName>
</protein>
<dbReference type="RefSeq" id="WP_198839917.1">
    <property type="nucleotide sequence ID" value="NZ_JAEHFJ010000001.1"/>
</dbReference>
<evidence type="ECO:0000313" key="1">
    <source>
        <dbReference type="EMBL" id="MBJ2173115.1"/>
    </source>
</evidence>
<evidence type="ECO:0000313" key="2">
    <source>
        <dbReference type="Proteomes" id="UP000623301"/>
    </source>
</evidence>
<proteinExistence type="predicted"/>
<comment type="caution">
    <text evidence="1">The sequence shown here is derived from an EMBL/GenBank/DDBJ whole genome shotgun (WGS) entry which is preliminary data.</text>
</comment>
<dbReference type="EMBL" id="JAEHFJ010000001">
    <property type="protein sequence ID" value="MBJ2173115.1"/>
    <property type="molecule type" value="Genomic_DNA"/>
</dbReference>
<name>A0ABS0WMB3_9FLAO</name>
<accession>A0ABS0WMB3</accession>
<sequence length="135" mass="15690">MKKSEVPQDKSNLESANFRELCYAVDENGEYTTENSTGWDPKTIALDNAIQDIKERIDAAKKRVEANASSPIDYYMEVNKMDLPILASYVGLWQWRVKRHFKPQAFKKLNTKILQKYADVFDITIEQLQDIDKNI</sequence>
<keyword evidence="2" id="KW-1185">Reference proteome</keyword>
<reference evidence="1 2" key="1">
    <citation type="submission" date="2020-12" db="EMBL/GenBank/DDBJ databases">
        <title>Aureibaculum luteum sp. nov. and Aureibaculum flavum sp. nov., novel members of the family Flavobacteriaceae isolated from Antarctic intertidal sediments.</title>
        <authorList>
            <person name="He X."/>
            <person name="Zhang X."/>
        </authorList>
    </citation>
    <scope>NUCLEOTIDE SEQUENCE [LARGE SCALE GENOMIC DNA]</scope>
    <source>
        <strain evidence="1 2">A20</strain>
    </source>
</reference>
<organism evidence="1 2">
    <name type="scientific">Aureibaculum flavum</name>
    <dbReference type="NCBI Taxonomy" id="2795986"/>
    <lineage>
        <taxon>Bacteria</taxon>
        <taxon>Pseudomonadati</taxon>
        <taxon>Bacteroidota</taxon>
        <taxon>Flavobacteriia</taxon>
        <taxon>Flavobacteriales</taxon>
        <taxon>Flavobacteriaceae</taxon>
        <taxon>Aureibaculum</taxon>
    </lineage>
</organism>